<evidence type="ECO:0000313" key="1">
    <source>
        <dbReference type="EMBL" id="GIY12594.1"/>
    </source>
</evidence>
<organism evidence="1 2">
    <name type="scientific">Caerostris extrusa</name>
    <name type="common">Bark spider</name>
    <name type="synonym">Caerostris bankana</name>
    <dbReference type="NCBI Taxonomy" id="172846"/>
    <lineage>
        <taxon>Eukaryota</taxon>
        <taxon>Metazoa</taxon>
        <taxon>Ecdysozoa</taxon>
        <taxon>Arthropoda</taxon>
        <taxon>Chelicerata</taxon>
        <taxon>Arachnida</taxon>
        <taxon>Araneae</taxon>
        <taxon>Araneomorphae</taxon>
        <taxon>Entelegynae</taxon>
        <taxon>Araneoidea</taxon>
        <taxon>Araneidae</taxon>
        <taxon>Caerostris</taxon>
    </lineage>
</organism>
<reference evidence="1 2" key="1">
    <citation type="submission" date="2021-06" db="EMBL/GenBank/DDBJ databases">
        <title>Caerostris extrusa draft genome.</title>
        <authorList>
            <person name="Kono N."/>
            <person name="Arakawa K."/>
        </authorList>
    </citation>
    <scope>NUCLEOTIDE SEQUENCE [LARGE SCALE GENOMIC DNA]</scope>
</reference>
<dbReference type="Proteomes" id="UP001054945">
    <property type="component" value="Unassembled WGS sequence"/>
</dbReference>
<dbReference type="AlphaFoldDB" id="A0AAV4QWE6"/>
<protein>
    <submittedName>
        <fullName evidence="1">Uncharacterized protein</fullName>
    </submittedName>
</protein>
<evidence type="ECO:0000313" key="2">
    <source>
        <dbReference type="Proteomes" id="UP001054945"/>
    </source>
</evidence>
<name>A0AAV4QWE6_CAEEX</name>
<gene>
    <name evidence="1" type="ORF">CEXT_102981</name>
</gene>
<dbReference type="EMBL" id="BPLR01006813">
    <property type="protein sequence ID" value="GIY12594.1"/>
    <property type="molecule type" value="Genomic_DNA"/>
</dbReference>
<sequence length="129" mass="15079">MLDAYNAEQKLPRIYFVYKSSIPICCSTLDSRTMRAATSPTFAEIYYCNSVAKSSTKMGQMIIVNNRTWSRQIYFLPTFLTYFVFSVIDLVERVGSKVKNICKTFSKCVMFFRYLMETAREDKNKNHKP</sequence>
<keyword evidence="2" id="KW-1185">Reference proteome</keyword>
<comment type="caution">
    <text evidence="1">The sequence shown here is derived from an EMBL/GenBank/DDBJ whole genome shotgun (WGS) entry which is preliminary data.</text>
</comment>
<accession>A0AAV4QWE6</accession>
<proteinExistence type="predicted"/>